<reference evidence="2 3" key="1">
    <citation type="submission" date="2019-10" db="EMBL/GenBank/DDBJ databases">
        <title>Genome sequence of Luteimicrobium xylanilyticum HY-24.</title>
        <authorList>
            <person name="Kim D.Y."/>
            <person name="Park H.-Y."/>
        </authorList>
    </citation>
    <scope>NUCLEOTIDE SEQUENCE [LARGE SCALE GENOMIC DNA]</scope>
    <source>
        <strain evidence="2 3">HY-24</strain>
    </source>
</reference>
<keyword evidence="2" id="KW-0472">Membrane</keyword>
<evidence type="ECO:0000313" key="3">
    <source>
        <dbReference type="Proteomes" id="UP000326702"/>
    </source>
</evidence>
<dbReference type="Proteomes" id="UP000326702">
    <property type="component" value="Chromosome"/>
</dbReference>
<dbReference type="RefSeq" id="WP_036953408.1">
    <property type="nucleotide sequence ID" value="NZ_BAABIH010000001.1"/>
</dbReference>
<accession>A0A5P9Q7J4</accession>
<keyword evidence="3" id="KW-1185">Reference proteome</keyword>
<dbReference type="AlphaFoldDB" id="A0A5P9Q7J4"/>
<sequence length="391" mass="37681">MGIVGADVDELKQLGEQFAEASTRLERLRTTVSSSVRSSGWAGPDADGFRSSWSGHDAKIVAARDLLSHAGKTLVRNAEDQRRTSAVLVGAGAFAGATASGTANASAGGSGGGSGDDEGGHTFAGTRTENSASVSGSGTEDDPWEAKADHSDLAGAEAGTKGSFGAEDGLHGKGEAEAWAGARDDAGAHASWDGKNFNADAKAEAAAGAGASASGEIGYGKDLGLKGEADAFVGGKASAEGTFAAGLSGVSAAVGAHAMAGAEANGKLEGHAGILKGSLEGSATAGAKAGAEAKGSVGPGGLSAEAGFDAMAGASAEVKGEAGIEGATVGGGVEAKAGIGVEAKASTDIGWEDTKVDVHLAGALGIGGGVDLSVDVSPKKLASGMVHMLGF</sequence>
<evidence type="ECO:0000313" key="2">
    <source>
        <dbReference type="EMBL" id="QFU97246.1"/>
    </source>
</evidence>
<protein>
    <submittedName>
        <fullName evidence="2">Putative transmembrane protein</fullName>
    </submittedName>
</protein>
<gene>
    <name evidence="2" type="ORF">KDY119_00740</name>
</gene>
<dbReference type="OrthoDB" id="5244663at2"/>
<dbReference type="Gene3D" id="1.10.287.1060">
    <property type="entry name" value="ESAT-6-like"/>
    <property type="match status" value="1"/>
</dbReference>
<evidence type="ECO:0000256" key="1">
    <source>
        <dbReference type="SAM" id="MobiDB-lite"/>
    </source>
</evidence>
<keyword evidence="2" id="KW-0812">Transmembrane</keyword>
<organism evidence="2 3">
    <name type="scientific">Luteimicrobium xylanilyticum</name>
    <dbReference type="NCBI Taxonomy" id="1133546"/>
    <lineage>
        <taxon>Bacteria</taxon>
        <taxon>Bacillati</taxon>
        <taxon>Actinomycetota</taxon>
        <taxon>Actinomycetes</taxon>
        <taxon>Micrococcales</taxon>
        <taxon>Luteimicrobium</taxon>
    </lineage>
</organism>
<dbReference type="EMBL" id="CP045529">
    <property type="protein sequence ID" value="QFU97246.1"/>
    <property type="molecule type" value="Genomic_DNA"/>
</dbReference>
<feature type="compositionally biased region" description="Polar residues" evidence="1">
    <location>
        <begin position="125"/>
        <end position="138"/>
    </location>
</feature>
<proteinExistence type="predicted"/>
<dbReference type="KEGG" id="lxl:KDY119_00740"/>
<name>A0A5P9Q7J4_9MICO</name>
<feature type="region of interest" description="Disordered" evidence="1">
    <location>
        <begin position="99"/>
        <end position="150"/>
    </location>
</feature>